<evidence type="ECO:0000256" key="2">
    <source>
        <dbReference type="ARBA" id="ARBA00023125"/>
    </source>
</evidence>
<evidence type="ECO:0000313" key="8">
    <source>
        <dbReference type="Proteomes" id="UP000053477"/>
    </source>
</evidence>
<dbReference type="Proteomes" id="UP000053477">
    <property type="component" value="Unassembled WGS sequence"/>
</dbReference>
<dbReference type="InterPro" id="IPR011545">
    <property type="entry name" value="DEAD/DEAH_box_helicase_dom"/>
</dbReference>
<dbReference type="PANTHER" id="PTHR13710">
    <property type="entry name" value="DNA HELICASE RECQ FAMILY MEMBER"/>
    <property type="match status" value="1"/>
</dbReference>
<dbReference type="InterPro" id="IPR014001">
    <property type="entry name" value="Helicase_ATP-bd"/>
</dbReference>
<evidence type="ECO:0000256" key="1">
    <source>
        <dbReference type="ARBA" id="ARBA00005446"/>
    </source>
</evidence>
<dbReference type="SMART" id="SM00487">
    <property type="entry name" value="DEXDc"/>
    <property type="match status" value="1"/>
</dbReference>
<keyword evidence="7" id="KW-0378">Hydrolase</keyword>
<dbReference type="PROSITE" id="PS51192">
    <property type="entry name" value="HELICASE_ATP_BIND_1"/>
    <property type="match status" value="1"/>
</dbReference>
<dbReference type="STRING" id="27342.A0A0H2R4A8"/>
<dbReference type="GO" id="GO:0003677">
    <property type="term" value="F:DNA binding"/>
    <property type="evidence" value="ECO:0007669"/>
    <property type="project" value="UniProtKB-KW"/>
</dbReference>
<evidence type="ECO:0000259" key="6">
    <source>
        <dbReference type="PROSITE" id="PS51192"/>
    </source>
</evidence>
<dbReference type="Pfam" id="PF00270">
    <property type="entry name" value="DEAD"/>
    <property type="match status" value="1"/>
</dbReference>
<dbReference type="GO" id="GO:0009378">
    <property type="term" value="F:four-way junction helicase activity"/>
    <property type="evidence" value="ECO:0007669"/>
    <property type="project" value="TreeGrafter"/>
</dbReference>
<organism evidence="7 8">
    <name type="scientific">Schizopora paradoxa</name>
    <dbReference type="NCBI Taxonomy" id="27342"/>
    <lineage>
        <taxon>Eukaryota</taxon>
        <taxon>Fungi</taxon>
        <taxon>Dikarya</taxon>
        <taxon>Basidiomycota</taxon>
        <taxon>Agaricomycotina</taxon>
        <taxon>Agaricomycetes</taxon>
        <taxon>Hymenochaetales</taxon>
        <taxon>Schizoporaceae</taxon>
        <taxon>Schizopora</taxon>
    </lineage>
</organism>
<comment type="catalytic activity">
    <reaction evidence="4">
        <text>Couples ATP hydrolysis with the unwinding of duplex DNA by translocating in the 3'-5' direction.</text>
        <dbReference type="EC" id="5.6.2.4"/>
    </reaction>
</comment>
<gene>
    <name evidence="7" type="ORF">SCHPADRAFT_1002489</name>
</gene>
<dbReference type="GO" id="GO:0016787">
    <property type="term" value="F:hydrolase activity"/>
    <property type="evidence" value="ECO:0007669"/>
    <property type="project" value="UniProtKB-KW"/>
</dbReference>
<evidence type="ECO:0000313" key="7">
    <source>
        <dbReference type="EMBL" id="KLO06167.1"/>
    </source>
</evidence>
<dbReference type="OrthoDB" id="10261556at2759"/>
<dbReference type="GO" id="GO:0043138">
    <property type="term" value="F:3'-5' DNA helicase activity"/>
    <property type="evidence" value="ECO:0007669"/>
    <property type="project" value="UniProtKB-EC"/>
</dbReference>
<dbReference type="GO" id="GO:0005524">
    <property type="term" value="F:ATP binding"/>
    <property type="evidence" value="ECO:0007669"/>
    <property type="project" value="InterPro"/>
</dbReference>
<evidence type="ECO:0000256" key="5">
    <source>
        <dbReference type="ARBA" id="ARBA00034808"/>
    </source>
</evidence>
<feature type="domain" description="Helicase ATP-binding" evidence="6">
    <location>
        <begin position="41"/>
        <end position="216"/>
    </location>
</feature>
<proteinExistence type="inferred from homology"/>
<evidence type="ECO:0000256" key="3">
    <source>
        <dbReference type="ARBA" id="ARBA00023235"/>
    </source>
</evidence>
<keyword evidence="8" id="KW-1185">Reference proteome</keyword>
<protein>
    <recommendedName>
        <fullName evidence="5">DNA 3'-5' helicase</fullName>
        <ecNumber evidence="5">5.6.2.4</ecNumber>
    </recommendedName>
</protein>
<dbReference type="GO" id="GO:0006310">
    <property type="term" value="P:DNA recombination"/>
    <property type="evidence" value="ECO:0007669"/>
    <property type="project" value="TreeGrafter"/>
</dbReference>
<dbReference type="PANTHER" id="PTHR13710:SF105">
    <property type="entry name" value="ATP-DEPENDENT DNA HELICASE Q1"/>
    <property type="match status" value="1"/>
</dbReference>
<dbReference type="Gene3D" id="3.40.50.300">
    <property type="entry name" value="P-loop containing nucleotide triphosphate hydrolases"/>
    <property type="match status" value="2"/>
</dbReference>
<dbReference type="GO" id="GO:0006281">
    <property type="term" value="P:DNA repair"/>
    <property type="evidence" value="ECO:0007669"/>
    <property type="project" value="TreeGrafter"/>
</dbReference>
<keyword evidence="3" id="KW-0413">Isomerase</keyword>
<dbReference type="GO" id="GO:0005694">
    <property type="term" value="C:chromosome"/>
    <property type="evidence" value="ECO:0007669"/>
    <property type="project" value="TreeGrafter"/>
</dbReference>
<dbReference type="EMBL" id="KQ086230">
    <property type="protein sequence ID" value="KLO06167.1"/>
    <property type="molecule type" value="Genomic_DNA"/>
</dbReference>
<dbReference type="EC" id="5.6.2.4" evidence="5"/>
<sequence length="328" mass="36511">MSTTATQVRFYKSHEVDKQFLSNKTLEVFGVKPFTWQIDATVAILQGKDVILDVGTGCGKTMCFSMPLLDSPTDMCIVVSPLTSLMLDQVKSAALPSVAVCERTIKEYPGGKEKMFQDIVEGHYRQIFISPETATDIEFAKSVLYKAHFRQYIRLGVIDEAHCVSEWGGSFRGDYLDLHQFRNRLPSNVPLMVASATFPSHVLDAVRGVCALAKDAIHISVSNQRPNIALSVREMKHGTTAADIRFVIPDDAQKLEDVPITLIFTNSIVTCDHLADRLRYWAPDWMPSESIAFYHAKVGPAQKALIEERLQKGEVRILVCTDAVGMVS</sequence>
<dbReference type="SUPFAM" id="SSF52540">
    <property type="entry name" value="P-loop containing nucleoside triphosphate hydrolases"/>
    <property type="match status" value="1"/>
</dbReference>
<dbReference type="GO" id="GO:0005737">
    <property type="term" value="C:cytoplasm"/>
    <property type="evidence" value="ECO:0007669"/>
    <property type="project" value="TreeGrafter"/>
</dbReference>
<name>A0A0H2R4A8_9AGAM</name>
<comment type="similarity">
    <text evidence="1">Belongs to the helicase family. RecQ subfamily.</text>
</comment>
<reference evidence="7 8" key="1">
    <citation type="submission" date="2015-04" db="EMBL/GenBank/DDBJ databases">
        <title>Complete genome sequence of Schizopora paradoxa KUC8140, a cosmopolitan wood degrader in East Asia.</title>
        <authorList>
            <consortium name="DOE Joint Genome Institute"/>
            <person name="Min B."/>
            <person name="Park H."/>
            <person name="Jang Y."/>
            <person name="Kim J.-J."/>
            <person name="Kim K.H."/>
            <person name="Pangilinan J."/>
            <person name="Lipzen A."/>
            <person name="Riley R."/>
            <person name="Grigoriev I.V."/>
            <person name="Spatafora J.W."/>
            <person name="Choi I.-G."/>
        </authorList>
    </citation>
    <scope>NUCLEOTIDE SEQUENCE [LARGE SCALE GENOMIC DNA]</scope>
    <source>
        <strain evidence="7 8">KUC8140</strain>
    </source>
</reference>
<accession>A0A0H2R4A8</accession>
<keyword evidence="2" id="KW-0238">DNA-binding</keyword>
<dbReference type="InterPro" id="IPR027417">
    <property type="entry name" value="P-loop_NTPase"/>
</dbReference>
<dbReference type="InParanoid" id="A0A0H2R4A8"/>
<dbReference type="AlphaFoldDB" id="A0A0H2R4A8"/>
<evidence type="ECO:0000256" key="4">
    <source>
        <dbReference type="ARBA" id="ARBA00034617"/>
    </source>
</evidence>